<feature type="non-terminal residue" evidence="1">
    <location>
        <position position="32"/>
    </location>
</feature>
<name>A0A382Z471_9ZZZZ</name>
<protein>
    <submittedName>
        <fullName evidence="1">Uncharacterized protein</fullName>
    </submittedName>
</protein>
<dbReference type="EMBL" id="UINC01180865">
    <property type="protein sequence ID" value="SVD90271.1"/>
    <property type="molecule type" value="Genomic_DNA"/>
</dbReference>
<accession>A0A382Z471</accession>
<sequence length="32" mass="3403">MKNLITVFMAGLMCVALGCRTIGPASLQQTHP</sequence>
<organism evidence="1">
    <name type="scientific">marine metagenome</name>
    <dbReference type="NCBI Taxonomy" id="408172"/>
    <lineage>
        <taxon>unclassified sequences</taxon>
        <taxon>metagenomes</taxon>
        <taxon>ecological metagenomes</taxon>
    </lineage>
</organism>
<dbReference type="PROSITE" id="PS51257">
    <property type="entry name" value="PROKAR_LIPOPROTEIN"/>
    <property type="match status" value="1"/>
</dbReference>
<gene>
    <name evidence="1" type="ORF">METZ01_LOCUS443125</name>
</gene>
<dbReference type="AlphaFoldDB" id="A0A382Z471"/>
<reference evidence="1" key="1">
    <citation type="submission" date="2018-05" db="EMBL/GenBank/DDBJ databases">
        <authorList>
            <person name="Lanie J.A."/>
            <person name="Ng W.-L."/>
            <person name="Kazmierczak K.M."/>
            <person name="Andrzejewski T.M."/>
            <person name="Davidsen T.M."/>
            <person name="Wayne K.J."/>
            <person name="Tettelin H."/>
            <person name="Glass J.I."/>
            <person name="Rusch D."/>
            <person name="Podicherti R."/>
            <person name="Tsui H.-C.T."/>
            <person name="Winkler M.E."/>
        </authorList>
    </citation>
    <scope>NUCLEOTIDE SEQUENCE</scope>
</reference>
<evidence type="ECO:0000313" key="1">
    <source>
        <dbReference type="EMBL" id="SVD90271.1"/>
    </source>
</evidence>
<proteinExistence type="predicted"/>